<proteinExistence type="inferred from homology"/>
<accession>A0A3P7ZZ25</accession>
<evidence type="ECO:0000256" key="1">
    <source>
        <dbReference type="ARBA" id="ARBA00012452"/>
    </source>
</evidence>
<gene>
    <name evidence="8" type="ORF">HPBE_LOCUS13401</name>
</gene>
<dbReference type="PANTHER" id="PTHR11571:SF224">
    <property type="entry name" value="HEMATOPOIETIC PROSTAGLANDIN D SYNTHASE"/>
    <property type="match status" value="1"/>
</dbReference>
<evidence type="ECO:0000256" key="2">
    <source>
        <dbReference type="ARBA" id="ARBA00022679"/>
    </source>
</evidence>
<evidence type="ECO:0000313" key="10">
    <source>
        <dbReference type="WBParaSite" id="HPBE_0001340001-mRNA-1"/>
    </source>
</evidence>
<dbReference type="WBParaSite" id="HPBE_0001340001-mRNA-1">
    <property type="protein sequence ID" value="HPBE_0001340001-mRNA-1"/>
    <property type="gene ID" value="HPBE_0001340001"/>
</dbReference>
<dbReference type="SFLD" id="SFLDS00019">
    <property type="entry name" value="Glutathione_Transferase_(cytos"/>
    <property type="match status" value="1"/>
</dbReference>
<protein>
    <recommendedName>
        <fullName evidence="1">glutathione transferase</fullName>
        <ecNumber evidence="1">2.5.1.18</ecNumber>
    </recommendedName>
    <alternativeName>
        <fullName evidence="5">GST class-sigma</fullName>
    </alternativeName>
</protein>
<dbReference type="OrthoDB" id="414243at2759"/>
<dbReference type="EC" id="2.5.1.18" evidence="1"/>
<evidence type="ECO:0000313" key="8">
    <source>
        <dbReference type="EMBL" id="VDO95999.1"/>
    </source>
</evidence>
<dbReference type="FunFam" id="1.20.1050.10:FF:000031">
    <property type="entry name" value="Glutathione S-Transferase"/>
    <property type="match status" value="1"/>
</dbReference>
<dbReference type="InterPro" id="IPR010987">
    <property type="entry name" value="Glutathione-S-Trfase_C-like"/>
</dbReference>
<dbReference type="CDD" id="cd03192">
    <property type="entry name" value="GST_C_Sigma_like"/>
    <property type="match status" value="1"/>
</dbReference>
<dbReference type="Gene3D" id="1.20.1050.10">
    <property type="match status" value="1"/>
</dbReference>
<dbReference type="InterPro" id="IPR004045">
    <property type="entry name" value="Glutathione_S-Trfase_N"/>
</dbReference>
<reference evidence="8 9" key="1">
    <citation type="submission" date="2018-11" db="EMBL/GenBank/DDBJ databases">
        <authorList>
            <consortium name="Pathogen Informatics"/>
        </authorList>
    </citation>
    <scope>NUCLEOTIDE SEQUENCE [LARGE SCALE GENOMIC DNA]</scope>
</reference>
<dbReference type="SUPFAM" id="SSF47616">
    <property type="entry name" value="GST C-terminal domain-like"/>
    <property type="match status" value="1"/>
</dbReference>
<evidence type="ECO:0000313" key="9">
    <source>
        <dbReference type="Proteomes" id="UP000050761"/>
    </source>
</evidence>
<dbReference type="SUPFAM" id="SSF52833">
    <property type="entry name" value="Thioredoxin-like"/>
    <property type="match status" value="1"/>
</dbReference>
<sequence>MIFALADQKFEDVRLTKEEFAPLKSSFPFGQVPVLEVDGRPLAQSMTICRYLATTFGFAGNTPLEAAIIDSLVDQFVDYRNEMKSFYYASIGLVPGDVEKLKTEVLLPARDKFLGFLTKFLKKNSSGAFKTSLKN</sequence>
<dbReference type="GO" id="GO:0005737">
    <property type="term" value="C:cytoplasm"/>
    <property type="evidence" value="ECO:0007669"/>
    <property type="project" value="UniProtKB-ARBA"/>
</dbReference>
<dbReference type="InterPro" id="IPR050213">
    <property type="entry name" value="GST_superfamily"/>
</dbReference>
<dbReference type="AlphaFoldDB" id="A0A183FXU2"/>
<dbReference type="Pfam" id="PF02798">
    <property type="entry name" value="GST_N"/>
    <property type="match status" value="1"/>
</dbReference>
<evidence type="ECO:0000259" key="6">
    <source>
        <dbReference type="PROSITE" id="PS50404"/>
    </source>
</evidence>
<evidence type="ECO:0000256" key="5">
    <source>
        <dbReference type="ARBA" id="ARBA00078118"/>
    </source>
</evidence>
<reference evidence="10" key="2">
    <citation type="submission" date="2019-09" db="UniProtKB">
        <authorList>
            <consortium name="WormBaseParasite"/>
        </authorList>
    </citation>
    <scope>IDENTIFICATION</scope>
</reference>
<feature type="domain" description="GST C-terminal" evidence="7">
    <location>
        <begin position="62"/>
        <end position="135"/>
    </location>
</feature>
<evidence type="ECO:0000259" key="7">
    <source>
        <dbReference type="PROSITE" id="PS50405"/>
    </source>
</evidence>
<dbReference type="GO" id="GO:0006749">
    <property type="term" value="P:glutathione metabolic process"/>
    <property type="evidence" value="ECO:0007669"/>
    <property type="project" value="TreeGrafter"/>
</dbReference>
<dbReference type="InterPro" id="IPR040079">
    <property type="entry name" value="Glutathione_S-Trfase"/>
</dbReference>
<evidence type="ECO:0000256" key="4">
    <source>
        <dbReference type="ARBA" id="ARBA00047960"/>
    </source>
</evidence>
<name>A0A183FXU2_HELPZ</name>
<accession>A0A183FXU2</accession>
<dbReference type="PROSITE" id="PS50405">
    <property type="entry name" value="GST_CTER"/>
    <property type="match status" value="1"/>
</dbReference>
<comment type="catalytic activity">
    <reaction evidence="4">
        <text>RX + glutathione = an S-substituted glutathione + a halide anion + H(+)</text>
        <dbReference type="Rhea" id="RHEA:16437"/>
        <dbReference type="ChEBI" id="CHEBI:15378"/>
        <dbReference type="ChEBI" id="CHEBI:16042"/>
        <dbReference type="ChEBI" id="CHEBI:17792"/>
        <dbReference type="ChEBI" id="CHEBI:57925"/>
        <dbReference type="ChEBI" id="CHEBI:90779"/>
        <dbReference type="EC" id="2.5.1.18"/>
    </reaction>
</comment>
<dbReference type="EMBL" id="UZAH01027901">
    <property type="protein sequence ID" value="VDO95999.1"/>
    <property type="molecule type" value="Genomic_DNA"/>
</dbReference>
<dbReference type="Proteomes" id="UP000050761">
    <property type="component" value="Unassembled WGS sequence"/>
</dbReference>
<evidence type="ECO:0000256" key="3">
    <source>
        <dbReference type="ARBA" id="ARBA00038317"/>
    </source>
</evidence>
<keyword evidence="9" id="KW-1185">Reference proteome</keyword>
<dbReference type="InterPro" id="IPR036282">
    <property type="entry name" value="Glutathione-S-Trfase_C_sf"/>
</dbReference>
<organism evidence="9 10">
    <name type="scientific">Heligmosomoides polygyrus</name>
    <name type="common">Parasitic roundworm</name>
    <dbReference type="NCBI Taxonomy" id="6339"/>
    <lineage>
        <taxon>Eukaryota</taxon>
        <taxon>Metazoa</taxon>
        <taxon>Ecdysozoa</taxon>
        <taxon>Nematoda</taxon>
        <taxon>Chromadorea</taxon>
        <taxon>Rhabditida</taxon>
        <taxon>Rhabditina</taxon>
        <taxon>Rhabditomorpha</taxon>
        <taxon>Strongyloidea</taxon>
        <taxon>Heligmosomidae</taxon>
        <taxon>Heligmosomoides</taxon>
    </lineage>
</organism>
<dbReference type="CDD" id="cd03039">
    <property type="entry name" value="GST_N_Sigma_like"/>
    <property type="match status" value="1"/>
</dbReference>
<dbReference type="GO" id="GO:0004364">
    <property type="term" value="F:glutathione transferase activity"/>
    <property type="evidence" value="ECO:0007669"/>
    <property type="project" value="UniProtKB-EC"/>
</dbReference>
<dbReference type="Gene3D" id="3.40.30.10">
    <property type="entry name" value="Glutaredoxin"/>
    <property type="match status" value="1"/>
</dbReference>
<dbReference type="PANTHER" id="PTHR11571">
    <property type="entry name" value="GLUTATHIONE S-TRANSFERASE"/>
    <property type="match status" value="1"/>
</dbReference>
<keyword evidence="2" id="KW-0808">Transferase</keyword>
<feature type="domain" description="GST N-terminal" evidence="6">
    <location>
        <begin position="1"/>
        <end position="60"/>
    </location>
</feature>
<dbReference type="InterPro" id="IPR036249">
    <property type="entry name" value="Thioredoxin-like_sf"/>
</dbReference>
<dbReference type="PROSITE" id="PS50404">
    <property type="entry name" value="GST_NTER"/>
    <property type="match status" value="1"/>
</dbReference>
<comment type="similarity">
    <text evidence="3">Belongs to the GST superfamily. Sigma family.</text>
</comment>